<organism evidence="2">
    <name type="scientific">Diabrotica virgifera virgifera</name>
    <name type="common">western corn rootworm</name>
    <dbReference type="NCBI Taxonomy" id="50390"/>
    <lineage>
        <taxon>Eukaryota</taxon>
        <taxon>Metazoa</taxon>
        <taxon>Ecdysozoa</taxon>
        <taxon>Arthropoda</taxon>
        <taxon>Hexapoda</taxon>
        <taxon>Insecta</taxon>
        <taxon>Pterygota</taxon>
        <taxon>Neoptera</taxon>
        <taxon>Endopterygota</taxon>
        <taxon>Coleoptera</taxon>
        <taxon>Polyphaga</taxon>
        <taxon>Cucujiformia</taxon>
        <taxon>Chrysomeloidea</taxon>
        <taxon>Chrysomelidae</taxon>
        <taxon>Galerucinae</taxon>
        <taxon>Diabroticina</taxon>
        <taxon>Diabroticites</taxon>
        <taxon>Diabrotica</taxon>
    </lineage>
</organism>
<gene>
    <name evidence="2" type="primary">LOC114349031</name>
</gene>
<proteinExistence type="predicted"/>
<keyword evidence="1" id="KW-0175">Coiled coil</keyword>
<protein>
    <submittedName>
        <fullName evidence="2">Uncharacterized protein LOC114349031</fullName>
    </submittedName>
</protein>
<reference evidence="2" key="1">
    <citation type="submission" date="2025-08" db="UniProtKB">
        <authorList>
            <consortium name="RefSeq"/>
        </authorList>
    </citation>
    <scope>IDENTIFICATION</scope>
    <source>
        <tissue evidence="2">Whole insect</tissue>
    </source>
</reference>
<sequence>MAEKFDLKTAGSLIPHIGSTEESIKAFTDAIELYNEFLDELGKKQLITYVLKAKLTQSAKLRLIGPYGMIGELIADIKEKMTVKQSVPVLSAEINSAKQANRSIEKFGRNLEELMAKLTIAQANGNSGSEEVLAGLWLSLRLHKPMATMKKLKQY</sequence>
<name>A0A6P7HCB1_DIAVI</name>
<accession>A0A6P7HCB1</accession>
<evidence type="ECO:0000313" key="2">
    <source>
        <dbReference type="RefSeq" id="XP_028155263.1"/>
    </source>
</evidence>
<feature type="coiled-coil region" evidence="1">
    <location>
        <begin position="97"/>
        <end position="124"/>
    </location>
</feature>
<dbReference type="AlphaFoldDB" id="A0A6P7HCB1"/>
<dbReference type="InParanoid" id="A0A6P7HCB1"/>
<evidence type="ECO:0000256" key="1">
    <source>
        <dbReference type="SAM" id="Coils"/>
    </source>
</evidence>
<dbReference type="RefSeq" id="XP_028155263.1">
    <property type="nucleotide sequence ID" value="XM_028299462.1"/>
</dbReference>